<protein>
    <recommendedName>
        <fullName evidence="4">Chemotaxis methyl-accepting receptor HlyB-like 4HB MCP domain-containing protein</fullName>
    </recommendedName>
</protein>
<sequence length="191" mass="21905">MRGFLFPFRFLSVSGRPNIEFWLTQCVILASTVIGVYLASFAGFQIAVDFDRYQTMSDVSNLEKSLEAEFGDNIEKVETWIANYPEAPMTWHAQTLAPREAHKLDDMVWQTMRYSDRTLEVNPKVLTGVRRFYGDIEAQMTILFMQQNANGYARKAMEKMTTIVATARQDVLPLLQSEIKRLDSELADMAN</sequence>
<evidence type="ECO:0008006" key="4">
    <source>
        <dbReference type="Google" id="ProtNLM"/>
    </source>
</evidence>
<proteinExistence type="predicted"/>
<dbReference type="EMBL" id="NXGX01000004">
    <property type="protein sequence ID" value="PKR58162.1"/>
    <property type="molecule type" value="Genomic_DNA"/>
</dbReference>
<keyword evidence="1" id="KW-1133">Transmembrane helix</keyword>
<feature type="transmembrane region" description="Helical" evidence="1">
    <location>
        <begin position="21"/>
        <end position="44"/>
    </location>
</feature>
<keyword evidence="1" id="KW-0472">Membrane</keyword>
<gene>
    <name evidence="2" type="ORF">COO92_10435</name>
</gene>
<evidence type="ECO:0000313" key="2">
    <source>
        <dbReference type="EMBL" id="PKR58162.1"/>
    </source>
</evidence>
<keyword evidence="3" id="KW-1185">Reference proteome</keyword>
<dbReference type="Proteomes" id="UP000233332">
    <property type="component" value="Unassembled WGS sequence"/>
</dbReference>
<keyword evidence="1" id="KW-0812">Transmembrane</keyword>
<comment type="caution">
    <text evidence="2">The sequence shown here is derived from an EMBL/GenBank/DDBJ whole genome shotgun (WGS) entry which is preliminary data.</text>
</comment>
<dbReference type="RefSeq" id="WP_101301942.1">
    <property type="nucleotide sequence ID" value="NZ_NXGX01000004.1"/>
</dbReference>
<accession>A0A2N3L5S6</accession>
<evidence type="ECO:0000313" key="3">
    <source>
        <dbReference type="Proteomes" id="UP000233332"/>
    </source>
</evidence>
<evidence type="ECO:0000256" key="1">
    <source>
        <dbReference type="SAM" id="Phobius"/>
    </source>
</evidence>
<reference evidence="2 3" key="1">
    <citation type="submission" date="2017-09" db="EMBL/GenBank/DDBJ databases">
        <title>Biodiversity and function of Thalassospira species in the particle-attached aromatic-hydrocarbon-degrading consortia from the surface seawater of the China South Sea.</title>
        <authorList>
            <person name="Dong C."/>
            <person name="Lai Q."/>
            <person name="Shao Z."/>
        </authorList>
    </citation>
    <scope>NUCLEOTIDE SEQUENCE [LARGE SCALE GENOMIC DNA]</scope>
    <source>
        <strain evidence="2 3">139Z-12</strain>
    </source>
</reference>
<name>A0A2N3L5S6_9PROT</name>
<dbReference type="AlphaFoldDB" id="A0A2N3L5S6"/>
<organism evidence="2 3">
    <name type="scientific">Thalassospira lohafexi</name>
    <dbReference type="NCBI Taxonomy" id="744227"/>
    <lineage>
        <taxon>Bacteria</taxon>
        <taxon>Pseudomonadati</taxon>
        <taxon>Pseudomonadota</taxon>
        <taxon>Alphaproteobacteria</taxon>
        <taxon>Rhodospirillales</taxon>
        <taxon>Thalassospiraceae</taxon>
        <taxon>Thalassospira</taxon>
    </lineage>
</organism>